<dbReference type="GO" id="GO:0009003">
    <property type="term" value="F:signal peptidase activity"/>
    <property type="evidence" value="ECO:0007669"/>
    <property type="project" value="UniProtKB-EC"/>
</dbReference>
<feature type="compositionally biased region" description="Basic and acidic residues" evidence="5">
    <location>
        <begin position="55"/>
        <end position="65"/>
    </location>
</feature>
<dbReference type="SUPFAM" id="SSF51306">
    <property type="entry name" value="LexA/Signal peptidase"/>
    <property type="match status" value="1"/>
</dbReference>
<evidence type="ECO:0000256" key="3">
    <source>
        <dbReference type="PIRSR" id="PIRSR600223-1"/>
    </source>
</evidence>
<keyword evidence="4" id="KW-0378">Hydrolase</keyword>
<keyword evidence="8" id="KW-1185">Reference proteome</keyword>
<evidence type="ECO:0000256" key="4">
    <source>
        <dbReference type="RuleBase" id="RU362042"/>
    </source>
</evidence>
<dbReference type="AlphaFoldDB" id="A0A543GDQ2"/>
<evidence type="ECO:0000256" key="1">
    <source>
        <dbReference type="ARBA" id="ARBA00004401"/>
    </source>
</evidence>
<feature type="transmembrane region" description="Helical" evidence="4">
    <location>
        <begin position="82"/>
        <end position="100"/>
    </location>
</feature>
<comment type="caution">
    <text evidence="7">The sequence shown here is derived from an EMBL/GenBank/DDBJ whole genome shotgun (WGS) entry which is preliminary data.</text>
</comment>
<dbReference type="PRINTS" id="PR00727">
    <property type="entry name" value="LEADERPTASE"/>
</dbReference>
<organism evidence="7 8">
    <name type="scientific">Pseudonocardia cypriaca</name>
    <dbReference type="NCBI Taxonomy" id="882449"/>
    <lineage>
        <taxon>Bacteria</taxon>
        <taxon>Bacillati</taxon>
        <taxon>Actinomycetota</taxon>
        <taxon>Actinomycetes</taxon>
        <taxon>Pseudonocardiales</taxon>
        <taxon>Pseudonocardiaceae</taxon>
        <taxon>Pseudonocardia</taxon>
    </lineage>
</organism>
<evidence type="ECO:0000259" key="6">
    <source>
        <dbReference type="Pfam" id="PF10502"/>
    </source>
</evidence>
<protein>
    <recommendedName>
        <fullName evidence="4">Signal peptidase I</fullName>
        <ecNumber evidence="4">3.4.21.89</ecNumber>
    </recommendedName>
</protein>
<name>A0A543GDQ2_9PSEU</name>
<dbReference type="PANTHER" id="PTHR43390">
    <property type="entry name" value="SIGNAL PEPTIDASE I"/>
    <property type="match status" value="1"/>
</dbReference>
<comment type="subcellular location">
    <subcellularLocation>
        <location evidence="1">Cell membrane</location>
        <topology evidence="1">Single-pass type II membrane protein</topology>
    </subcellularLocation>
    <subcellularLocation>
        <location evidence="4">Membrane</location>
        <topology evidence="4">Single-pass type II membrane protein</topology>
    </subcellularLocation>
</comment>
<keyword evidence="4" id="KW-1133">Transmembrane helix</keyword>
<feature type="active site" evidence="3">
    <location>
        <position position="110"/>
    </location>
</feature>
<comment type="catalytic activity">
    <reaction evidence="4">
        <text>Cleavage of hydrophobic, N-terminal signal or leader sequences from secreted and periplasmic proteins.</text>
        <dbReference type="EC" id="3.4.21.89"/>
    </reaction>
</comment>
<dbReference type="InterPro" id="IPR000223">
    <property type="entry name" value="Pept_S26A_signal_pept_1"/>
</dbReference>
<dbReference type="CDD" id="cd06530">
    <property type="entry name" value="S26_SPase_I"/>
    <property type="match status" value="1"/>
</dbReference>
<proteinExistence type="inferred from homology"/>
<sequence>MRPVPPSRPDPADDEPTVVHGDLLGDLAAPTQPAQGDAPRHRRRAGASPASRPASEYKEQIEASGRKLKPGRRRRPTFWKELPILIVVALALTFLIQTFLGKVYVIPSGSMETTLHGCTGCNNDRVLVDKITYRFGDPAPGDVVVFRGPDSWSSEIEIAEPSNPVVRGLQLFGSLIGLAPPDEKDFVKRIIAVGGQTVQCCDSRGQVMVDGQSLDEPYIFYLPEAGPPKQASFGPVQVPEGQLWMMGDSRNNSADSRMPDHGAVPVENVIGQARMIVLPFDRLGWVAAQNPQTTAVGMAAQDAAAGAPLALGLLGTLPLALLRRRRHTRELLFPDFLPAQRP</sequence>
<comment type="similarity">
    <text evidence="2 4">Belongs to the peptidase S26 family.</text>
</comment>
<feature type="active site" evidence="3">
    <location>
        <position position="188"/>
    </location>
</feature>
<dbReference type="Pfam" id="PF10502">
    <property type="entry name" value="Peptidase_S26"/>
    <property type="match status" value="1"/>
</dbReference>
<reference evidence="7 8" key="1">
    <citation type="submission" date="2019-06" db="EMBL/GenBank/DDBJ databases">
        <title>Sequencing the genomes of 1000 actinobacteria strains.</title>
        <authorList>
            <person name="Klenk H.-P."/>
        </authorList>
    </citation>
    <scope>NUCLEOTIDE SEQUENCE [LARGE SCALE GENOMIC DNA]</scope>
    <source>
        <strain evidence="7 8">DSM 45511</strain>
    </source>
</reference>
<dbReference type="InterPro" id="IPR019533">
    <property type="entry name" value="Peptidase_S26"/>
</dbReference>
<evidence type="ECO:0000256" key="5">
    <source>
        <dbReference type="SAM" id="MobiDB-lite"/>
    </source>
</evidence>
<keyword evidence="4" id="KW-0812">Transmembrane</keyword>
<dbReference type="GO" id="GO:0006465">
    <property type="term" value="P:signal peptide processing"/>
    <property type="evidence" value="ECO:0007669"/>
    <property type="project" value="InterPro"/>
</dbReference>
<dbReference type="GO" id="GO:0005886">
    <property type="term" value="C:plasma membrane"/>
    <property type="evidence" value="ECO:0007669"/>
    <property type="project" value="UniProtKB-SubCell"/>
</dbReference>
<dbReference type="NCBIfam" id="TIGR02227">
    <property type="entry name" value="sigpep_I_bact"/>
    <property type="match status" value="1"/>
</dbReference>
<keyword evidence="4" id="KW-0472">Membrane</keyword>
<feature type="domain" description="Peptidase S26" evidence="6">
    <location>
        <begin position="81"/>
        <end position="277"/>
    </location>
</feature>
<dbReference type="EMBL" id="VFPH01000001">
    <property type="protein sequence ID" value="TQM44193.1"/>
    <property type="molecule type" value="Genomic_DNA"/>
</dbReference>
<dbReference type="Proteomes" id="UP000319818">
    <property type="component" value="Unassembled WGS sequence"/>
</dbReference>
<evidence type="ECO:0000256" key="2">
    <source>
        <dbReference type="ARBA" id="ARBA00009370"/>
    </source>
</evidence>
<dbReference type="EC" id="3.4.21.89" evidence="4"/>
<evidence type="ECO:0000313" key="7">
    <source>
        <dbReference type="EMBL" id="TQM44193.1"/>
    </source>
</evidence>
<feature type="region of interest" description="Disordered" evidence="5">
    <location>
        <begin position="1"/>
        <end position="72"/>
    </location>
</feature>
<evidence type="ECO:0000313" key="8">
    <source>
        <dbReference type="Proteomes" id="UP000319818"/>
    </source>
</evidence>
<dbReference type="PANTHER" id="PTHR43390:SF1">
    <property type="entry name" value="CHLOROPLAST PROCESSING PEPTIDASE"/>
    <property type="match status" value="1"/>
</dbReference>
<dbReference type="Gene3D" id="2.10.109.10">
    <property type="entry name" value="Umud Fragment, subunit A"/>
    <property type="match status" value="1"/>
</dbReference>
<dbReference type="GO" id="GO:0004252">
    <property type="term" value="F:serine-type endopeptidase activity"/>
    <property type="evidence" value="ECO:0007669"/>
    <property type="project" value="InterPro"/>
</dbReference>
<accession>A0A543GDQ2</accession>
<dbReference type="InterPro" id="IPR036286">
    <property type="entry name" value="LexA/Signal_pep-like_sf"/>
</dbReference>
<keyword evidence="4" id="KW-0645">Protease</keyword>
<gene>
    <name evidence="7" type="ORF">FB388_1555</name>
</gene>